<gene>
    <name evidence="2" type="ORF">GALL_554120</name>
</gene>
<name>A0A1J5PHL7_9ZZZZ</name>
<protein>
    <submittedName>
        <fullName evidence="2">Uncharacterized protein</fullName>
    </submittedName>
</protein>
<dbReference type="AlphaFoldDB" id="A0A1J5PHL7"/>
<reference evidence="2" key="1">
    <citation type="submission" date="2016-10" db="EMBL/GenBank/DDBJ databases">
        <title>Sequence of Gallionella enrichment culture.</title>
        <authorList>
            <person name="Poehlein A."/>
            <person name="Muehling M."/>
            <person name="Daniel R."/>
        </authorList>
    </citation>
    <scope>NUCLEOTIDE SEQUENCE</scope>
</reference>
<dbReference type="EMBL" id="MLJW01009354">
    <property type="protein sequence ID" value="OIQ63053.1"/>
    <property type="molecule type" value="Genomic_DNA"/>
</dbReference>
<evidence type="ECO:0000313" key="2">
    <source>
        <dbReference type="EMBL" id="OIQ63053.1"/>
    </source>
</evidence>
<proteinExistence type="predicted"/>
<accession>A0A1J5PHL7</accession>
<sequence>MNVGARWLGRWLRLSKTQDHSEAERGFSTGGVASRQGTEVHPHRAYAVHKPLSERPIFTIENLGCTYGDHATLREAGGDQHEPCGP</sequence>
<comment type="caution">
    <text evidence="2">The sequence shown here is derived from an EMBL/GenBank/DDBJ whole genome shotgun (WGS) entry which is preliminary data.</text>
</comment>
<evidence type="ECO:0000256" key="1">
    <source>
        <dbReference type="SAM" id="MobiDB-lite"/>
    </source>
</evidence>
<organism evidence="2">
    <name type="scientific">mine drainage metagenome</name>
    <dbReference type="NCBI Taxonomy" id="410659"/>
    <lineage>
        <taxon>unclassified sequences</taxon>
        <taxon>metagenomes</taxon>
        <taxon>ecological metagenomes</taxon>
    </lineage>
</organism>
<feature type="region of interest" description="Disordered" evidence="1">
    <location>
        <begin position="18"/>
        <end position="40"/>
    </location>
</feature>